<evidence type="ECO:0000313" key="2">
    <source>
        <dbReference type="EMBL" id="KHN74255.1"/>
    </source>
</evidence>
<name>A0A0B2UZM3_TOXCA</name>
<dbReference type="Proteomes" id="UP000031036">
    <property type="component" value="Unassembled WGS sequence"/>
</dbReference>
<proteinExistence type="predicted"/>
<reference evidence="2 3" key="1">
    <citation type="submission" date="2014-11" db="EMBL/GenBank/DDBJ databases">
        <title>Genetic blueprint of the zoonotic pathogen Toxocara canis.</title>
        <authorList>
            <person name="Zhu X.-Q."/>
            <person name="Korhonen P.K."/>
            <person name="Cai H."/>
            <person name="Young N.D."/>
            <person name="Nejsum P."/>
            <person name="von Samson-Himmelstjerna G."/>
            <person name="Boag P.R."/>
            <person name="Tan P."/>
            <person name="Li Q."/>
            <person name="Min J."/>
            <person name="Yang Y."/>
            <person name="Wang X."/>
            <person name="Fang X."/>
            <person name="Hall R.S."/>
            <person name="Hofmann A."/>
            <person name="Sternberg P.W."/>
            <person name="Jex A.R."/>
            <person name="Gasser R.B."/>
        </authorList>
    </citation>
    <scope>NUCLEOTIDE SEQUENCE [LARGE SCALE GENOMIC DNA]</scope>
    <source>
        <strain evidence="2">PN_DK_2014</strain>
    </source>
</reference>
<organism evidence="2 3">
    <name type="scientific">Toxocara canis</name>
    <name type="common">Canine roundworm</name>
    <dbReference type="NCBI Taxonomy" id="6265"/>
    <lineage>
        <taxon>Eukaryota</taxon>
        <taxon>Metazoa</taxon>
        <taxon>Ecdysozoa</taxon>
        <taxon>Nematoda</taxon>
        <taxon>Chromadorea</taxon>
        <taxon>Rhabditida</taxon>
        <taxon>Spirurina</taxon>
        <taxon>Ascaridomorpha</taxon>
        <taxon>Ascaridoidea</taxon>
        <taxon>Toxocaridae</taxon>
        <taxon>Toxocara</taxon>
    </lineage>
</organism>
<keyword evidence="1" id="KW-0812">Transmembrane</keyword>
<accession>A0A0B2UZM3</accession>
<sequence length="119" mass="13875">MQFEKTIIAALAKCVVYHGNFVALMGSLIVMLNKRNLRRKNENITSICDTLAELTAYDNTHKQLTIRVPLQKQIAFKWYEIAKLRTHEKKKRTRKRCTVSNFKCTNSKSRQILPKYVSS</sequence>
<gene>
    <name evidence="2" type="ORF">Tcan_00277</name>
</gene>
<evidence type="ECO:0000313" key="3">
    <source>
        <dbReference type="Proteomes" id="UP000031036"/>
    </source>
</evidence>
<evidence type="ECO:0000256" key="1">
    <source>
        <dbReference type="SAM" id="Phobius"/>
    </source>
</evidence>
<keyword evidence="3" id="KW-1185">Reference proteome</keyword>
<feature type="transmembrane region" description="Helical" evidence="1">
    <location>
        <begin position="6"/>
        <end position="32"/>
    </location>
</feature>
<comment type="caution">
    <text evidence="2">The sequence shown here is derived from an EMBL/GenBank/DDBJ whole genome shotgun (WGS) entry which is preliminary data.</text>
</comment>
<protein>
    <submittedName>
        <fullName evidence="2">Uncharacterized protein</fullName>
    </submittedName>
</protein>
<keyword evidence="1" id="KW-0472">Membrane</keyword>
<dbReference type="AlphaFoldDB" id="A0A0B2UZM3"/>
<keyword evidence="1" id="KW-1133">Transmembrane helix</keyword>
<dbReference type="EMBL" id="JPKZ01002937">
    <property type="protein sequence ID" value="KHN74255.1"/>
    <property type="molecule type" value="Genomic_DNA"/>
</dbReference>